<dbReference type="Pfam" id="PF05239">
    <property type="entry name" value="PRC"/>
    <property type="match status" value="1"/>
</dbReference>
<sequence>MIRSLLLTSCAFLALTGLALAQATQPTAPPAGAAQPAAPAAPPAGTTPAQPGAAPSVQGARPGIRTVDPTTLRLTYYTVTPADMLASRLMDLDVHNLQNEEIGEIEDLILDDGKTIRGIVLEIGGFLGIGERRVVVAPSSILITREGENNLKAVVNTTKDELQKAPEFKFEGNFKRE</sequence>
<dbReference type="SUPFAM" id="SSF50346">
    <property type="entry name" value="PRC-barrel domain"/>
    <property type="match status" value="1"/>
</dbReference>
<reference evidence="5" key="1">
    <citation type="submission" date="2020-12" db="EMBL/GenBank/DDBJ databases">
        <title>Hymenobacter sp.</title>
        <authorList>
            <person name="Kim M.K."/>
        </authorList>
    </citation>
    <scope>NUCLEOTIDE SEQUENCE [LARGE SCALE GENOMIC DNA]</scope>
    <source>
        <strain evidence="5">BT325</strain>
    </source>
</reference>
<comment type="caution">
    <text evidence="4">The sequence shown here is derived from an EMBL/GenBank/DDBJ whole genome shotgun (WGS) entry which is preliminary data.</text>
</comment>
<feature type="region of interest" description="Disordered" evidence="1">
    <location>
        <begin position="26"/>
        <end position="64"/>
    </location>
</feature>
<keyword evidence="2" id="KW-0732">Signal</keyword>
<accession>A0ABS0Y825</accession>
<organism evidence="4 5">
    <name type="scientific">Microvirga splendida</name>
    <dbReference type="NCBI Taxonomy" id="2795727"/>
    <lineage>
        <taxon>Bacteria</taxon>
        <taxon>Pseudomonadati</taxon>
        <taxon>Pseudomonadota</taxon>
        <taxon>Alphaproteobacteria</taxon>
        <taxon>Hyphomicrobiales</taxon>
        <taxon>Methylobacteriaceae</taxon>
        <taxon>Microvirga</taxon>
    </lineage>
</organism>
<dbReference type="Proteomes" id="UP000620670">
    <property type="component" value="Unassembled WGS sequence"/>
</dbReference>
<dbReference type="Gene3D" id="2.30.30.240">
    <property type="entry name" value="PRC-barrel domain"/>
    <property type="match status" value="1"/>
</dbReference>
<protein>
    <submittedName>
        <fullName evidence="4">PRC-barrel domain-containing protein</fullName>
    </submittedName>
</protein>
<evidence type="ECO:0000256" key="2">
    <source>
        <dbReference type="SAM" id="SignalP"/>
    </source>
</evidence>
<feature type="chain" id="PRO_5046109400" evidence="2">
    <location>
        <begin position="22"/>
        <end position="177"/>
    </location>
</feature>
<keyword evidence="5" id="KW-1185">Reference proteome</keyword>
<feature type="signal peptide" evidence="2">
    <location>
        <begin position="1"/>
        <end position="21"/>
    </location>
</feature>
<evidence type="ECO:0000259" key="3">
    <source>
        <dbReference type="Pfam" id="PF05239"/>
    </source>
</evidence>
<evidence type="ECO:0000256" key="1">
    <source>
        <dbReference type="SAM" id="MobiDB-lite"/>
    </source>
</evidence>
<evidence type="ECO:0000313" key="5">
    <source>
        <dbReference type="Proteomes" id="UP000620670"/>
    </source>
</evidence>
<dbReference type="RefSeq" id="WP_199051723.1">
    <property type="nucleotide sequence ID" value="NZ_JAELXT010000051.1"/>
</dbReference>
<dbReference type="PANTHER" id="PTHR36505">
    <property type="entry name" value="BLR1072 PROTEIN"/>
    <property type="match status" value="1"/>
</dbReference>
<dbReference type="PANTHER" id="PTHR36505:SF1">
    <property type="entry name" value="BLR1072 PROTEIN"/>
    <property type="match status" value="1"/>
</dbReference>
<dbReference type="InterPro" id="IPR011033">
    <property type="entry name" value="PRC_barrel-like_sf"/>
</dbReference>
<name>A0ABS0Y825_9HYPH</name>
<gene>
    <name evidence="4" type="ORF">JAO75_23945</name>
</gene>
<proteinExistence type="predicted"/>
<evidence type="ECO:0000313" key="4">
    <source>
        <dbReference type="EMBL" id="MBJ6128451.1"/>
    </source>
</evidence>
<dbReference type="EMBL" id="JAELXT010000051">
    <property type="protein sequence ID" value="MBJ6128451.1"/>
    <property type="molecule type" value="Genomic_DNA"/>
</dbReference>
<dbReference type="InterPro" id="IPR027275">
    <property type="entry name" value="PRC-brl_dom"/>
</dbReference>
<feature type="domain" description="PRC-barrel" evidence="3">
    <location>
        <begin position="84"/>
        <end position="136"/>
    </location>
</feature>
<feature type="compositionally biased region" description="Low complexity" evidence="1">
    <location>
        <begin position="26"/>
        <end position="55"/>
    </location>
</feature>